<dbReference type="KEGG" id="cne:CNM02340"/>
<name>Q5K7I3_CRYD1</name>
<protein>
    <submittedName>
        <fullName evidence="1">Uncharacterized protein</fullName>
    </submittedName>
</protein>
<gene>
    <name evidence="1" type="ordered locus">CNM02340</name>
</gene>
<keyword evidence="2" id="KW-1185">Reference proteome</keyword>
<organism evidence="1 2">
    <name type="scientific">Cryptococcus deneoformans (strain JEC21 / ATCC MYA-565)</name>
    <name type="common">Cryptococcus neoformans var. neoformans serotype D</name>
    <dbReference type="NCBI Taxonomy" id="214684"/>
    <lineage>
        <taxon>Eukaryota</taxon>
        <taxon>Fungi</taxon>
        <taxon>Dikarya</taxon>
        <taxon>Basidiomycota</taxon>
        <taxon>Agaricomycotina</taxon>
        <taxon>Tremellomycetes</taxon>
        <taxon>Tremellales</taxon>
        <taxon>Cryptococcaceae</taxon>
        <taxon>Cryptococcus</taxon>
        <taxon>Cryptococcus neoformans species complex</taxon>
    </lineage>
</organism>
<dbReference type="PaxDb" id="214684-Q5K7I3"/>
<dbReference type="AlphaFoldDB" id="Q5K7I3"/>
<reference evidence="1 2" key="1">
    <citation type="journal article" date="2005" name="Science">
        <title>The genome of the basidiomycetous yeast and human pathogen Cryptococcus neoformans.</title>
        <authorList>
            <person name="Loftus B.J."/>
            <person name="Fung E."/>
            <person name="Roncaglia P."/>
            <person name="Rowley D."/>
            <person name="Amedeo P."/>
            <person name="Bruno D."/>
            <person name="Vamathevan J."/>
            <person name="Miranda M."/>
            <person name="Anderson I.J."/>
            <person name="Fraser J.A."/>
            <person name="Allen J.E."/>
            <person name="Bosdet I.E."/>
            <person name="Brent M.R."/>
            <person name="Chiu R."/>
            <person name="Doering T.L."/>
            <person name="Donlin M.J."/>
            <person name="D'Souza C.A."/>
            <person name="Fox D.S."/>
            <person name="Grinberg V."/>
            <person name="Fu J."/>
            <person name="Fukushima M."/>
            <person name="Haas B.J."/>
            <person name="Huang J.C."/>
            <person name="Janbon G."/>
            <person name="Jones S.J."/>
            <person name="Koo H.L."/>
            <person name="Krzywinski M.I."/>
            <person name="Kwon-Chung J.K."/>
            <person name="Lengeler K.B."/>
            <person name="Maiti R."/>
            <person name="Marra M.A."/>
            <person name="Marra R.E."/>
            <person name="Mathewson C.A."/>
            <person name="Mitchell T.G."/>
            <person name="Pertea M."/>
            <person name="Riggs F.R."/>
            <person name="Salzberg S.L."/>
            <person name="Schein J.E."/>
            <person name="Shvartsbeyn A."/>
            <person name="Shin H."/>
            <person name="Shumway M."/>
            <person name="Specht C.A."/>
            <person name="Suh B.B."/>
            <person name="Tenney A."/>
            <person name="Utterback T.R."/>
            <person name="Wickes B.L."/>
            <person name="Wortman J.R."/>
            <person name="Wye N.H."/>
            <person name="Kronstad J.W."/>
            <person name="Lodge J.K."/>
            <person name="Heitman J."/>
            <person name="Davis R.W."/>
            <person name="Fraser C.M."/>
            <person name="Hyman R.W."/>
        </authorList>
    </citation>
    <scope>NUCLEOTIDE SEQUENCE [LARGE SCALE GENOMIC DNA]</scope>
    <source>
        <strain evidence="2">JEC21 / ATCC MYA-565</strain>
    </source>
</reference>
<dbReference type="Proteomes" id="UP000002149">
    <property type="component" value="Chromosome 13"/>
</dbReference>
<dbReference type="RefSeq" id="XP_568497.2">
    <property type="nucleotide sequence ID" value="XM_568497.2"/>
</dbReference>
<dbReference type="OrthoDB" id="2575858at2759"/>
<dbReference type="InParanoid" id="Q5K7I3"/>
<dbReference type="EMBL" id="AE017353">
    <property type="protein sequence ID" value="AAW46980.2"/>
    <property type="molecule type" value="Genomic_DNA"/>
</dbReference>
<dbReference type="GeneID" id="3255120"/>
<evidence type="ECO:0000313" key="2">
    <source>
        <dbReference type="Proteomes" id="UP000002149"/>
    </source>
</evidence>
<dbReference type="VEuPathDB" id="FungiDB:CNM02340"/>
<proteinExistence type="predicted"/>
<accession>Q5K7I3</accession>
<dbReference type="HOGENOM" id="CLU_078000_0_0_1"/>
<sequence>MDTSITPSGSRIPRNPFTRAFTSHSRHKQTLSDLSSLQSLNSALSARLSQVLPLEEALQSEVTTLTESLNVLSSEGARMKSENDSLRQRLEAAKFLTTGFNTQVEELSKALHQSLANQRVDMWENDTATAKALSTAKEKKAAIMDIMSSLSKRDEIKRFVTDVLQSQVDYATTGDFIFNKDDLVRAMDLDPSINNGSFGWEMRLGIPGSNGFKTAESAAMDETVIFLATQGAEALKTLPSTYVYSRPVLEKIQKCDWDGISSAAFTKLRGPIRDRLTSNAKTRLTKEAMGQGTLSRLSMITIPWIDETTGKLNVEMGFESRDGYFESTGKPNTIDLGSTLLLGLESWKLE</sequence>
<evidence type="ECO:0000313" key="1">
    <source>
        <dbReference type="EMBL" id="AAW46980.2"/>
    </source>
</evidence>